<dbReference type="SMART" id="SM00881">
    <property type="entry name" value="CoA_binding"/>
    <property type="match status" value="1"/>
</dbReference>
<dbReference type="Pfam" id="PF13380">
    <property type="entry name" value="CoA_binding_2"/>
    <property type="match status" value="1"/>
</dbReference>
<dbReference type="PANTHER" id="PTHR42793">
    <property type="entry name" value="COA BINDING DOMAIN CONTAINING PROTEIN"/>
    <property type="match status" value="1"/>
</dbReference>
<dbReference type="InterPro" id="IPR003781">
    <property type="entry name" value="CoA-bd"/>
</dbReference>
<accession>A0ABX6P717</accession>
<keyword evidence="3" id="KW-1185">Reference proteome</keyword>
<dbReference type="Proteomes" id="UP000500826">
    <property type="component" value="Chromosome"/>
</dbReference>
<proteinExistence type="predicted"/>
<evidence type="ECO:0000313" key="2">
    <source>
        <dbReference type="EMBL" id="QJW85160.1"/>
    </source>
</evidence>
<gene>
    <name evidence="2" type="ORF">HK414_22140</name>
</gene>
<dbReference type="SUPFAM" id="SSF51735">
    <property type="entry name" value="NAD(P)-binding Rossmann-fold domains"/>
    <property type="match status" value="1"/>
</dbReference>
<dbReference type="PANTHER" id="PTHR42793:SF4">
    <property type="entry name" value="BLL6376 PROTEIN"/>
    <property type="match status" value="1"/>
</dbReference>
<organism evidence="2 3">
    <name type="scientific">Ramlibacter terrae</name>
    <dbReference type="NCBI Taxonomy" id="2732511"/>
    <lineage>
        <taxon>Bacteria</taxon>
        <taxon>Pseudomonadati</taxon>
        <taxon>Pseudomonadota</taxon>
        <taxon>Betaproteobacteria</taxon>
        <taxon>Burkholderiales</taxon>
        <taxon>Comamonadaceae</taxon>
        <taxon>Ramlibacter</taxon>
    </lineage>
</organism>
<dbReference type="InterPro" id="IPR036291">
    <property type="entry name" value="NAD(P)-bd_dom_sf"/>
</dbReference>
<reference evidence="2 3" key="1">
    <citation type="submission" date="2020-05" db="EMBL/GenBank/DDBJ databases">
        <title>Ramlibacter rhizophilus sp. nov., isolated from rhizosphere soil of national flower Mugunghwa from South Korea.</title>
        <authorList>
            <person name="Zheng-Fei Y."/>
            <person name="Huan T."/>
        </authorList>
    </citation>
    <scope>NUCLEOTIDE SEQUENCE [LARGE SCALE GENOMIC DNA]</scope>
    <source>
        <strain evidence="2 3">H242</strain>
    </source>
</reference>
<evidence type="ECO:0000313" key="3">
    <source>
        <dbReference type="Proteomes" id="UP000500826"/>
    </source>
</evidence>
<dbReference type="EMBL" id="CP053418">
    <property type="protein sequence ID" value="QJW85160.1"/>
    <property type="molecule type" value="Genomic_DNA"/>
</dbReference>
<evidence type="ECO:0000259" key="1">
    <source>
        <dbReference type="SMART" id="SM00881"/>
    </source>
</evidence>
<protein>
    <recommendedName>
        <fullName evidence="1">CoA-binding domain-containing protein</fullName>
    </recommendedName>
</protein>
<sequence length="198" mass="20483">MVGASSDPSRGNGRTLRYLIEGGFAGDLYAINPRRSEVQGLRSWPSIGSIGQPVDAAIVALPANAVAGALRECADARVRSAVVYAGGFAELGEAGRQAQAELTSIAQAAGMLLLGPNSLGAYDARSRSFMTFSSMFEEGFAEGGRIGMVTQSGGWGSQARARPRTAACRSCSGSAPATNPTSMQGKCSTAWRSIRIST</sequence>
<dbReference type="Gene3D" id="3.40.50.720">
    <property type="entry name" value="NAD(P)-binding Rossmann-like Domain"/>
    <property type="match status" value="1"/>
</dbReference>
<name>A0ABX6P717_9BURK</name>
<feature type="domain" description="CoA-binding" evidence="1">
    <location>
        <begin position="1"/>
        <end position="88"/>
    </location>
</feature>